<dbReference type="PANTHER" id="PTHR38731:SF1">
    <property type="entry name" value="FECR PROTEIN DOMAIN-CONTAINING PROTEIN"/>
    <property type="match status" value="1"/>
</dbReference>
<feature type="compositionally biased region" description="Gly residues" evidence="1">
    <location>
        <begin position="449"/>
        <end position="460"/>
    </location>
</feature>
<evidence type="ECO:0000259" key="2">
    <source>
        <dbReference type="Pfam" id="PF04773"/>
    </source>
</evidence>
<evidence type="ECO:0000256" key="1">
    <source>
        <dbReference type="SAM" id="MobiDB-lite"/>
    </source>
</evidence>
<accession>A0ABX0J4I5</accession>
<evidence type="ECO:0000313" key="4">
    <source>
        <dbReference type="Proteomes" id="UP001165962"/>
    </source>
</evidence>
<feature type="region of interest" description="Disordered" evidence="1">
    <location>
        <begin position="402"/>
        <end position="484"/>
    </location>
</feature>
<dbReference type="EMBL" id="JAAOIW010000005">
    <property type="protein sequence ID" value="NHN31235.1"/>
    <property type="molecule type" value="Genomic_DNA"/>
</dbReference>
<feature type="compositionally biased region" description="Low complexity" evidence="1">
    <location>
        <begin position="461"/>
        <end position="472"/>
    </location>
</feature>
<gene>
    <name evidence="3" type="ORF">G9U52_15455</name>
</gene>
<feature type="compositionally biased region" description="Basic and acidic residues" evidence="1">
    <location>
        <begin position="402"/>
        <end position="417"/>
    </location>
</feature>
<proteinExistence type="predicted"/>
<name>A0ABX0J4I5_9BACL</name>
<feature type="domain" description="FecR protein" evidence="2">
    <location>
        <begin position="77"/>
        <end position="179"/>
    </location>
</feature>
<dbReference type="InterPro" id="IPR006860">
    <property type="entry name" value="FecR"/>
</dbReference>
<dbReference type="Pfam" id="PF04773">
    <property type="entry name" value="FecR"/>
    <property type="match status" value="1"/>
</dbReference>
<evidence type="ECO:0000313" key="3">
    <source>
        <dbReference type="EMBL" id="NHN31235.1"/>
    </source>
</evidence>
<keyword evidence="4" id="KW-1185">Reference proteome</keyword>
<dbReference type="Gene3D" id="2.60.120.1440">
    <property type="match status" value="1"/>
</dbReference>
<sequence>MGYGNKMRMGGSKSFLSLFVAFCMVFSLLSVALSEPIQAKSTRAAIIVDVKGTVTVKKSGGSKSYTAYGDMTLNQGDVIFTGAESSAVIRIADHDDEISIGDNAEVSITDLASEKNGKQSKVSSWAGSMWVKVKSLVGSDDEFEVETPTAVMAVRGTQFFMGVDPITGNTFVSVGAGAVLTTTTTYNEPDTNNSQQERTTLLLPTQQISLTDRKEVSDLNVKVEIVDIYKLVEQASPALLEIIIKNKAEIDRENQVFLDKKRAEIAEKNKADTGNSALTINDIETLNRISKNLDNVIGNIAKIALEQKKISPEKMKEILNDANNRIEALDKKIDLNKVEPLDHTAGVDAEKERIKQEELAKLETLKAMKLAEQLKMENELKNKLKSVLEAVELEKKRVAAANKKVEEETAKKAEQDFIKQLSPSEKASFEASKTANSAATGTSTTGTGTTTGGSGGGSSSGSGNSSNNNNASVPVAPNLISPAQPTTVTTGNVQIKLKAPFTSNIQILNGNTVLSTLTGQGDNEVVFDLALLNGVYNLTARSERAQRYSASVSIPPITVNNSEQPIVADVVLAQGGVTGGVANLNLSLKNFLPANQFYAVEAHLVYKNSDFSYTGPTTITDVNGTVFDGASTAETMRQVTGSTQSELIYAASQFETAANTGTINNLTVSGEKLLVAIPLQVGSGSVNPATVDLVYVKIVDKTGAVVYELGSGLAHAPKSLSVTTK</sequence>
<dbReference type="Proteomes" id="UP001165962">
    <property type="component" value="Unassembled WGS sequence"/>
</dbReference>
<dbReference type="RefSeq" id="WP_166151070.1">
    <property type="nucleotide sequence ID" value="NZ_JAAOIW010000005.1"/>
</dbReference>
<dbReference type="PANTHER" id="PTHR38731">
    <property type="entry name" value="LIPL45-RELATED LIPOPROTEIN-RELATED"/>
    <property type="match status" value="1"/>
</dbReference>
<feature type="compositionally biased region" description="Low complexity" evidence="1">
    <location>
        <begin position="434"/>
        <end position="448"/>
    </location>
</feature>
<comment type="caution">
    <text evidence="3">The sequence shown here is derived from an EMBL/GenBank/DDBJ whole genome shotgun (WGS) entry which is preliminary data.</text>
</comment>
<reference evidence="3" key="1">
    <citation type="submission" date="2020-03" db="EMBL/GenBank/DDBJ databases">
        <title>Draft sequencing of Paenibacilllus sp. S3N08.</title>
        <authorList>
            <person name="Kim D.-U."/>
        </authorList>
    </citation>
    <scope>NUCLEOTIDE SEQUENCE</scope>
    <source>
        <strain evidence="3">S3N08</strain>
    </source>
</reference>
<protein>
    <recommendedName>
        <fullName evidence="2">FecR protein domain-containing protein</fullName>
    </recommendedName>
</protein>
<organism evidence="3 4">
    <name type="scientific">Paenibacillus agricola</name>
    <dbReference type="NCBI Taxonomy" id="2716264"/>
    <lineage>
        <taxon>Bacteria</taxon>
        <taxon>Bacillati</taxon>
        <taxon>Bacillota</taxon>
        <taxon>Bacilli</taxon>
        <taxon>Bacillales</taxon>
        <taxon>Paenibacillaceae</taxon>
        <taxon>Paenibacillus</taxon>
    </lineage>
</organism>